<evidence type="ECO:0000256" key="2">
    <source>
        <dbReference type="ARBA" id="ARBA00022801"/>
    </source>
</evidence>
<keyword evidence="6" id="KW-1185">Reference proteome</keyword>
<dbReference type="RefSeq" id="WP_036130447.1">
    <property type="nucleotide sequence ID" value="NZ_ANIE01000005.1"/>
</dbReference>
<dbReference type="InterPro" id="IPR033140">
    <property type="entry name" value="Lipase_GDXG_put_SER_AS"/>
</dbReference>
<organism evidence="5 6">
    <name type="scientific">Marinobacter nitratireducens</name>
    <dbReference type="NCBI Taxonomy" id="1137280"/>
    <lineage>
        <taxon>Bacteria</taxon>
        <taxon>Pseudomonadati</taxon>
        <taxon>Pseudomonadota</taxon>
        <taxon>Gammaproteobacteria</taxon>
        <taxon>Pseudomonadales</taxon>
        <taxon>Marinobacteraceae</taxon>
        <taxon>Marinobacter</taxon>
    </lineage>
</organism>
<dbReference type="EMBL" id="ANIE01000005">
    <property type="protein sequence ID" value="KEF31478.1"/>
    <property type="molecule type" value="Genomic_DNA"/>
</dbReference>
<dbReference type="PANTHER" id="PTHR48081">
    <property type="entry name" value="AB HYDROLASE SUPERFAMILY PROTEIN C4A8.06C"/>
    <property type="match status" value="1"/>
</dbReference>
<dbReference type="PROSITE" id="PS01174">
    <property type="entry name" value="LIPASE_GDXG_SER"/>
    <property type="match status" value="1"/>
</dbReference>
<dbReference type="InterPro" id="IPR050300">
    <property type="entry name" value="GDXG_lipolytic_enzyme"/>
</dbReference>
<dbReference type="Pfam" id="PF07859">
    <property type="entry name" value="Abhydrolase_3"/>
    <property type="match status" value="1"/>
</dbReference>
<evidence type="ECO:0000256" key="3">
    <source>
        <dbReference type="PROSITE-ProRule" id="PRU10038"/>
    </source>
</evidence>
<dbReference type="Gene3D" id="3.40.50.1820">
    <property type="entry name" value="alpha/beta hydrolase"/>
    <property type="match status" value="1"/>
</dbReference>
<comment type="caution">
    <text evidence="5">The sequence shown here is derived from an EMBL/GenBank/DDBJ whole genome shotgun (WGS) entry which is preliminary data.</text>
</comment>
<dbReference type="OrthoDB" id="9806180at2"/>
<sequence>MLQHLLEAGLRQTMTRLVRPMLSPSIPVSLQRTLIAQAYRSSVPPKATRFSSDSLAGVPVTRCQNGKSTRGVILYLHGGGYIIGSSTTHRGLTGHLAKASGCEIITPDYRLAPEHPFPAALEDAEAVYCALLAEGHSPKHIAVAGDSAGGGLTIALAMKLRDSGQELPSSLTVFSPWVDLTQSNLYKPEREPVLQARWTEKAARLYAADNALTTPYISPVYGDLAKLPPLLIQVGSEEILLNDAERLAQTANRDDVDVRLEVYNSLWHVFQVHAGQLERSTSALEAAGTHIKSRLTD</sequence>
<protein>
    <submittedName>
        <fullName evidence="5">Alpha/beta hydrolase fold-3 domain protein</fullName>
    </submittedName>
</protein>
<feature type="domain" description="Alpha/beta hydrolase fold-3" evidence="4">
    <location>
        <begin position="73"/>
        <end position="271"/>
    </location>
</feature>
<dbReference type="InterPro" id="IPR002168">
    <property type="entry name" value="Lipase_GDXG_HIS_AS"/>
</dbReference>
<evidence type="ECO:0000313" key="5">
    <source>
        <dbReference type="EMBL" id="KEF31478.1"/>
    </source>
</evidence>
<reference evidence="5 6" key="1">
    <citation type="submission" date="2012-12" db="EMBL/GenBank/DDBJ databases">
        <title>Genome assembly of Marinobacter sp. AK21.</title>
        <authorList>
            <person name="Khatri I."/>
            <person name="Kumar R."/>
            <person name="Vaidya B."/>
            <person name="Subramanian S."/>
            <person name="Pinnaka A."/>
        </authorList>
    </citation>
    <scope>NUCLEOTIDE SEQUENCE [LARGE SCALE GENOMIC DNA]</scope>
    <source>
        <strain evidence="5 6">AK21</strain>
    </source>
</reference>
<evidence type="ECO:0000256" key="1">
    <source>
        <dbReference type="ARBA" id="ARBA00010515"/>
    </source>
</evidence>
<dbReference type="Proteomes" id="UP000035057">
    <property type="component" value="Unassembled WGS sequence"/>
</dbReference>
<evidence type="ECO:0000313" key="6">
    <source>
        <dbReference type="Proteomes" id="UP000035057"/>
    </source>
</evidence>
<dbReference type="GO" id="GO:0004806">
    <property type="term" value="F:triacylglycerol lipase activity"/>
    <property type="evidence" value="ECO:0007669"/>
    <property type="project" value="TreeGrafter"/>
</dbReference>
<dbReference type="InterPro" id="IPR029058">
    <property type="entry name" value="AB_hydrolase_fold"/>
</dbReference>
<dbReference type="PATRIC" id="fig|1137280.3.peg.1643"/>
<dbReference type="STRING" id="1137280.D777_01827"/>
<evidence type="ECO:0000259" key="4">
    <source>
        <dbReference type="Pfam" id="PF07859"/>
    </source>
</evidence>
<keyword evidence="2 5" id="KW-0378">Hydrolase</keyword>
<name>A0A072N3D3_9GAMM</name>
<proteinExistence type="inferred from homology"/>
<dbReference type="PANTHER" id="PTHR48081:SF30">
    <property type="entry name" value="ACETYL-HYDROLASE LIPR-RELATED"/>
    <property type="match status" value="1"/>
</dbReference>
<dbReference type="AlphaFoldDB" id="A0A072N3D3"/>
<gene>
    <name evidence="5" type="ORF">D777_01827</name>
</gene>
<feature type="active site" evidence="3">
    <location>
        <position position="147"/>
    </location>
</feature>
<comment type="similarity">
    <text evidence="1">Belongs to the 'GDXG' lipolytic enzyme family.</text>
</comment>
<dbReference type="PROSITE" id="PS01173">
    <property type="entry name" value="LIPASE_GDXG_HIS"/>
    <property type="match status" value="1"/>
</dbReference>
<dbReference type="InterPro" id="IPR013094">
    <property type="entry name" value="AB_hydrolase_3"/>
</dbReference>
<accession>A0A072N3D3</accession>
<dbReference type="SUPFAM" id="SSF53474">
    <property type="entry name" value="alpha/beta-Hydrolases"/>
    <property type="match status" value="1"/>
</dbReference>